<evidence type="ECO:0008006" key="3">
    <source>
        <dbReference type="Google" id="ProtNLM"/>
    </source>
</evidence>
<reference evidence="1 2" key="1">
    <citation type="submission" date="2024-04" db="EMBL/GenBank/DDBJ databases">
        <title>Tritrichomonas musculus Genome.</title>
        <authorList>
            <person name="Alves-Ferreira E."/>
            <person name="Grigg M."/>
            <person name="Lorenzi H."/>
            <person name="Galac M."/>
        </authorList>
    </citation>
    <scope>NUCLEOTIDE SEQUENCE [LARGE SCALE GENOMIC DNA]</scope>
    <source>
        <strain evidence="1 2">EAF2021</strain>
    </source>
</reference>
<dbReference type="EMBL" id="JAPFFF010000075">
    <property type="protein sequence ID" value="KAK8835752.1"/>
    <property type="molecule type" value="Genomic_DNA"/>
</dbReference>
<dbReference type="Proteomes" id="UP001470230">
    <property type="component" value="Unassembled WGS sequence"/>
</dbReference>
<proteinExistence type="predicted"/>
<protein>
    <recommendedName>
        <fullName evidence="3">Peptidoglycan binding-like domain-containing protein</fullName>
    </recommendedName>
</protein>
<gene>
    <name evidence="1" type="ORF">M9Y10_040572</name>
</gene>
<organism evidence="1 2">
    <name type="scientific">Tritrichomonas musculus</name>
    <dbReference type="NCBI Taxonomy" id="1915356"/>
    <lineage>
        <taxon>Eukaryota</taxon>
        <taxon>Metamonada</taxon>
        <taxon>Parabasalia</taxon>
        <taxon>Tritrichomonadida</taxon>
        <taxon>Tritrichomonadidae</taxon>
        <taxon>Tritrichomonas</taxon>
    </lineage>
</organism>
<keyword evidence="2" id="KW-1185">Reference proteome</keyword>
<evidence type="ECO:0000313" key="2">
    <source>
        <dbReference type="Proteomes" id="UP001470230"/>
    </source>
</evidence>
<comment type="caution">
    <text evidence="1">The sequence shown here is derived from an EMBL/GenBank/DDBJ whole genome shotgun (WGS) entry which is preliminary data.</text>
</comment>
<evidence type="ECO:0000313" key="1">
    <source>
        <dbReference type="EMBL" id="KAK8835752.1"/>
    </source>
</evidence>
<accession>A0ABR2GQA0</accession>
<sequence length="76" mass="8985">MMKHTLKPLRYHPLHTKSSTKWREFPLCKKVLKVEGFTFEDMQNAVKKFQILHSIHHPCTSHAIAINTSEIQKMKK</sequence>
<name>A0ABR2GQA0_9EUKA</name>